<dbReference type="GO" id="GO:0005739">
    <property type="term" value="C:mitochondrion"/>
    <property type="evidence" value="ECO:0007669"/>
    <property type="project" value="TreeGrafter"/>
</dbReference>
<keyword evidence="1" id="KW-0547">Nucleotide-binding</keyword>
<proteinExistence type="predicted"/>
<feature type="region of interest" description="Disordered" evidence="3">
    <location>
        <begin position="134"/>
        <end position="165"/>
    </location>
</feature>
<dbReference type="Pfam" id="PF01926">
    <property type="entry name" value="MMR_HSR1"/>
    <property type="match status" value="1"/>
</dbReference>
<keyword evidence="4" id="KW-0812">Transmembrane</keyword>
<protein>
    <recommendedName>
        <fullName evidence="8">Obg domain-containing protein</fullName>
    </recommendedName>
</protein>
<evidence type="ECO:0000256" key="1">
    <source>
        <dbReference type="ARBA" id="ARBA00022741"/>
    </source>
</evidence>
<organism evidence="7">
    <name type="scientific">Chaetoceros debilis</name>
    <dbReference type="NCBI Taxonomy" id="122233"/>
    <lineage>
        <taxon>Eukaryota</taxon>
        <taxon>Sar</taxon>
        <taxon>Stramenopiles</taxon>
        <taxon>Ochrophyta</taxon>
        <taxon>Bacillariophyta</taxon>
        <taxon>Coscinodiscophyceae</taxon>
        <taxon>Chaetocerotophycidae</taxon>
        <taxon>Chaetocerotales</taxon>
        <taxon>Chaetocerotaceae</taxon>
        <taxon>Chaetoceros</taxon>
    </lineage>
</organism>
<evidence type="ECO:0000259" key="6">
    <source>
        <dbReference type="PROSITE" id="PS51883"/>
    </source>
</evidence>
<sequence length="418" mass="44955">MKEGSATKILLWIYIFPILSFAFLPSIPSQGYQFESYGLEANGSQRNSLFKEKAELKAFSQNSMMIFPTVLKVKSEEEEGDDSKTTYFSPNIDLNAARKHKLSDAEDEEPTDQEIRESLNEYSFFDEATIYTRAGSGGQGSSTYKKGPGGQNGQPDGGDGGKGGDVIIVADDSLNTLAGLTRAWRPNAFGGGGAAAARDGYGFRPLSFRAENGHDGARQHKSGKFGKEVVITVPPGTQVQEEVDEFEIDEETGEKTLVRTELVDIGILSADDGEKTLTVAIGGEGGEGSGNQGYKKGRGVRRTRAPPVGGERKRLKLTLKIVADVALVGVPNAGKSTFLAAVTRAKPKIANYPFTTVIPNLGVWIPPNIYGDDEDVKASGAGSEGLALCVSASSQARFSITKKITQIMYHPFFRMFLV</sequence>
<evidence type="ECO:0000256" key="4">
    <source>
        <dbReference type="SAM" id="Phobius"/>
    </source>
</evidence>
<dbReference type="GO" id="GO:0005525">
    <property type="term" value="F:GTP binding"/>
    <property type="evidence" value="ECO:0007669"/>
    <property type="project" value="UniProtKB-KW"/>
</dbReference>
<dbReference type="EMBL" id="HBIO01001036">
    <property type="protein sequence ID" value="CAE0455893.1"/>
    <property type="molecule type" value="Transcribed_RNA"/>
</dbReference>
<keyword evidence="4" id="KW-1133">Transmembrane helix</keyword>
<dbReference type="InterPro" id="IPR045086">
    <property type="entry name" value="OBG_GTPase"/>
</dbReference>
<feature type="domain" description="Obg" evidence="6">
    <location>
        <begin position="122"/>
        <end position="322"/>
    </location>
</feature>
<feature type="transmembrane region" description="Helical" evidence="4">
    <location>
        <begin position="9"/>
        <end position="27"/>
    </location>
</feature>
<accession>A0A7S3PUE8</accession>
<evidence type="ECO:0000313" key="7">
    <source>
        <dbReference type="EMBL" id="CAE0455893.1"/>
    </source>
</evidence>
<feature type="compositionally biased region" description="Basic residues" evidence="3">
    <location>
        <begin position="295"/>
        <end position="304"/>
    </location>
</feature>
<dbReference type="Gene3D" id="3.40.50.300">
    <property type="entry name" value="P-loop containing nucleotide triphosphate hydrolases"/>
    <property type="match status" value="1"/>
</dbReference>
<gene>
    <name evidence="7" type="ORF">CDEB00056_LOCUS734</name>
</gene>
<dbReference type="InterPro" id="IPR027417">
    <property type="entry name" value="P-loop_NTPase"/>
</dbReference>
<keyword evidence="2" id="KW-0342">GTP-binding</keyword>
<dbReference type="InterPro" id="IPR036726">
    <property type="entry name" value="GTP1_OBG_dom_sf"/>
</dbReference>
<dbReference type="PANTHER" id="PTHR11702:SF31">
    <property type="entry name" value="MITOCHONDRIAL RIBOSOME-ASSOCIATED GTPASE 2"/>
    <property type="match status" value="1"/>
</dbReference>
<dbReference type="SUPFAM" id="SSF52540">
    <property type="entry name" value="P-loop containing nucleoside triphosphate hydrolases"/>
    <property type="match status" value="1"/>
</dbReference>
<dbReference type="PRINTS" id="PR00326">
    <property type="entry name" value="GTP1OBG"/>
</dbReference>
<dbReference type="Pfam" id="PF01018">
    <property type="entry name" value="GTP1_OBG"/>
    <property type="match status" value="2"/>
</dbReference>
<dbReference type="AlphaFoldDB" id="A0A7S3PUE8"/>
<name>A0A7S3PUE8_9STRA</name>
<dbReference type="InterPro" id="IPR006169">
    <property type="entry name" value="GTP1_OBG_dom"/>
</dbReference>
<evidence type="ECO:0000256" key="3">
    <source>
        <dbReference type="SAM" id="MobiDB-lite"/>
    </source>
</evidence>
<reference evidence="7" key="1">
    <citation type="submission" date="2021-01" db="EMBL/GenBank/DDBJ databases">
        <authorList>
            <person name="Corre E."/>
            <person name="Pelletier E."/>
            <person name="Niang G."/>
            <person name="Scheremetjew M."/>
            <person name="Finn R."/>
            <person name="Kale V."/>
            <person name="Holt S."/>
            <person name="Cochrane G."/>
            <person name="Meng A."/>
            <person name="Brown T."/>
            <person name="Cohen L."/>
        </authorList>
    </citation>
    <scope>NUCLEOTIDE SEQUENCE</scope>
    <source>
        <strain evidence="7">MM31A-1</strain>
    </source>
</reference>
<evidence type="ECO:0008006" key="8">
    <source>
        <dbReference type="Google" id="ProtNLM"/>
    </source>
</evidence>
<evidence type="ECO:0000256" key="2">
    <source>
        <dbReference type="ARBA" id="ARBA00023134"/>
    </source>
</evidence>
<dbReference type="PANTHER" id="PTHR11702">
    <property type="entry name" value="DEVELOPMENTALLY REGULATED GTP-BINDING PROTEIN-RELATED"/>
    <property type="match status" value="1"/>
</dbReference>
<dbReference type="GO" id="GO:0042254">
    <property type="term" value="P:ribosome biogenesis"/>
    <property type="evidence" value="ECO:0007669"/>
    <property type="project" value="UniProtKB-UniRule"/>
</dbReference>
<keyword evidence="4" id="KW-0472">Membrane</keyword>
<dbReference type="PROSITE" id="PS51883">
    <property type="entry name" value="OBG"/>
    <property type="match status" value="1"/>
</dbReference>
<feature type="compositionally biased region" description="Gly residues" evidence="3">
    <location>
        <begin position="147"/>
        <end position="164"/>
    </location>
</feature>
<dbReference type="GO" id="GO:0003924">
    <property type="term" value="F:GTPase activity"/>
    <property type="evidence" value="ECO:0007669"/>
    <property type="project" value="InterPro"/>
</dbReference>
<evidence type="ECO:0000259" key="5">
    <source>
        <dbReference type="PROSITE" id="PS51710"/>
    </source>
</evidence>
<dbReference type="InterPro" id="IPR031167">
    <property type="entry name" value="G_OBG"/>
</dbReference>
<feature type="domain" description="OBG-type G" evidence="5">
    <location>
        <begin position="323"/>
        <end position="363"/>
    </location>
</feature>
<dbReference type="Gene3D" id="2.70.210.12">
    <property type="entry name" value="GTP1/OBG domain"/>
    <property type="match status" value="1"/>
</dbReference>
<dbReference type="InterPro" id="IPR006073">
    <property type="entry name" value="GTP-bd"/>
</dbReference>
<dbReference type="PROSITE" id="PS51710">
    <property type="entry name" value="G_OBG"/>
    <property type="match status" value="1"/>
</dbReference>
<feature type="region of interest" description="Disordered" evidence="3">
    <location>
        <begin position="282"/>
        <end position="307"/>
    </location>
</feature>
<feature type="compositionally biased region" description="Gly residues" evidence="3">
    <location>
        <begin position="282"/>
        <end position="291"/>
    </location>
</feature>
<dbReference type="SUPFAM" id="SSF82051">
    <property type="entry name" value="Obg GTP-binding protein N-terminal domain"/>
    <property type="match status" value="1"/>
</dbReference>